<dbReference type="Pfam" id="PF20150">
    <property type="entry name" value="2EXR"/>
    <property type="match status" value="1"/>
</dbReference>
<keyword evidence="3" id="KW-1185">Reference proteome</keyword>
<dbReference type="EMBL" id="VNKQ01000005">
    <property type="protein sequence ID" value="KAG0650894.1"/>
    <property type="molecule type" value="Genomic_DNA"/>
</dbReference>
<dbReference type="Proteomes" id="UP000785200">
    <property type="component" value="Unassembled WGS sequence"/>
</dbReference>
<feature type="domain" description="2EXR" evidence="1">
    <location>
        <begin position="5"/>
        <end position="74"/>
    </location>
</feature>
<evidence type="ECO:0000313" key="2">
    <source>
        <dbReference type="EMBL" id="KAG0650894.1"/>
    </source>
</evidence>
<proteinExistence type="predicted"/>
<sequence>MAIKSPRPRAVGIKIKIKDHGFGGWTVRENTPPPPVALQVCRESREEALKRYVLSFGTTVHPPTVYFNYQIDTLCFGDGVPDGTRGDLGRGASDYLLNLWHGRSYMHFVNKSRVVETHTVRRMTLDVDEDIFGRSSFCWEEIRRFRGLETLCLVVWDEEDRRDELVDYFGTAMMQVKGKNPDWVAPRVEVVSADGRSWGNLNPGHDTHQ</sequence>
<evidence type="ECO:0000313" key="3">
    <source>
        <dbReference type="Proteomes" id="UP000785200"/>
    </source>
</evidence>
<name>A0A9P7AZC0_9HELO</name>
<dbReference type="OrthoDB" id="3473305at2759"/>
<organism evidence="2 3">
    <name type="scientific">Hyphodiscus hymeniophilus</name>
    <dbReference type="NCBI Taxonomy" id="353542"/>
    <lineage>
        <taxon>Eukaryota</taxon>
        <taxon>Fungi</taxon>
        <taxon>Dikarya</taxon>
        <taxon>Ascomycota</taxon>
        <taxon>Pezizomycotina</taxon>
        <taxon>Leotiomycetes</taxon>
        <taxon>Helotiales</taxon>
        <taxon>Hyphodiscaceae</taxon>
        <taxon>Hyphodiscus</taxon>
    </lineage>
</organism>
<dbReference type="PANTHER" id="PTHR35910:SF6">
    <property type="entry name" value="2EXR DOMAIN-CONTAINING PROTEIN"/>
    <property type="match status" value="1"/>
</dbReference>
<dbReference type="AlphaFoldDB" id="A0A9P7AZC0"/>
<evidence type="ECO:0000259" key="1">
    <source>
        <dbReference type="Pfam" id="PF20150"/>
    </source>
</evidence>
<gene>
    <name evidence="2" type="ORF">D0Z07_2800</name>
</gene>
<comment type="caution">
    <text evidence="2">The sequence shown here is derived from an EMBL/GenBank/DDBJ whole genome shotgun (WGS) entry which is preliminary data.</text>
</comment>
<protein>
    <recommendedName>
        <fullName evidence="1">2EXR domain-containing protein</fullName>
    </recommendedName>
</protein>
<reference evidence="2" key="1">
    <citation type="submission" date="2019-07" db="EMBL/GenBank/DDBJ databases">
        <title>Hyphodiscus hymeniophilus genome sequencing and assembly.</title>
        <authorList>
            <person name="Kramer G."/>
            <person name="Nodwell J."/>
        </authorList>
    </citation>
    <scope>NUCLEOTIDE SEQUENCE</scope>
    <source>
        <strain evidence="2">ATCC 34498</strain>
    </source>
</reference>
<accession>A0A9P7AZC0</accession>
<dbReference type="PANTHER" id="PTHR35910">
    <property type="entry name" value="2EXR DOMAIN-CONTAINING PROTEIN"/>
    <property type="match status" value="1"/>
</dbReference>
<dbReference type="InterPro" id="IPR045518">
    <property type="entry name" value="2EXR"/>
</dbReference>